<reference evidence="2 3" key="1">
    <citation type="submission" date="2012-10" db="EMBL/GenBank/DDBJ databases">
        <title>Genome sequencing of Tanticharoenia sakaeratensis NBRC 103193.</title>
        <authorList>
            <person name="Azuma Y."/>
            <person name="Hadano H."/>
            <person name="Hirakawa H."/>
            <person name="Matsushita K."/>
        </authorList>
    </citation>
    <scope>NUCLEOTIDE SEQUENCE [LARGE SCALE GENOMIC DNA]</scope>
    <source>
        <strain evidence="2 3">NBRC 103193</strain>
    </source>
</reference>
<dbReference type="AlphaFoldDB" id="A0A0D6MLB0"/>
<feature type="region of interest" description="Disordered" evidence="1">
    <location>
        <begin position="39"/>
        <end position="59"/>
    </location>
</feature>
<evidence type="ECO:0000256" key="1">
    <source>
        <dbReference type="SAM" id="MobiDB-lite"/>
    </source>
</evidence>
<comment type="caution">
    <text evidence="2">The sequence shown here is derived from an EMBL/GenBank/DDBJ whole genome shotgun (WGS) entry which is preliminary data.</text>
</comment>
<protein>
    <submittedName>
        <fullName evidence="2">Uncharacterized protein</fullName>
    </submittedName>
</protein>
<dbReference type="Proteomes" id="UP000032679">
    <property type="component" value="Unassembled WGS sequence"/>
</dbReference>
<keyword evidence="3" id="KW-1185">Reference proteome</keyword>
<proteinExistence type="predicted"/>
<dbReference type="EMBL" id="BALE01000021">
    <property type="protein sequence ID" value="GAN54432.1"/>
    <property type="molecule type" value="Genomic_DNA"/>
</dbReference>
<evidence type="ECO:0000313" key="3">
    <source>
        <dbReference type="Proteomes" id="UP000032679"/>
    </source>
</evidence>
<name>A0A0D6MLB0_9PROT</name>
<organism evidence="2 3">
    <name type="scientific">Tanticharoenia sakaeratensis NBRC 103193</name>
    <dbReference type="NCBI Taxonomy" id="1231623"/>
    <lineage>
        <taxon>Bacteria</taxon>
        <taxon>Pseudomonadati</taxon>
        <taxon>Pseudomonadota</taxon>
        <taxon>Alphaproteobacteria</taxon>
        <taxon>Acetobacterales</taxon>
        <taxon>Acetobacteraceae</taxon>
        <taxon>Tanticharoenia</taxon>
    </lineage>
</organism>
<gene>
    <name evidence="2" type="ORF">Tasa_021_013</name>
</gene>
<dbReference type="STRING" id="1231623.Tasa_021_013"/>
<sequence>MRGNGRLVRHIDECYTNTGIGEALSNAASHVSRTDDSYSFNCPDHDDNTSAVSDEHVFP</sequence>
<feature type="compositionally biased region" description="Basic and acidic residues" evidence="1">
    <location>
        <begin position="43"/>
        <end position="59"/>
    </location>
</feature>
<evidence type="ECO:0000313" key="2">
    <source>
        <dbReference type="EMBL" id="GAN54432.1"/>
    </source>
</evidence>
<accession>A0A0D6MLB0</accession>